<name>A0A9P0FFP3_BRAAE</name>
<organism evidence="8 9">
    <name type="scientific">Brassicogethes aeneus</name>
    <name type="common">Rape pollen beetle</name>
    <name type="synonym">Meligethes aeneus</name>
    <dbReference type="NCBI Taxonomy" id="1431903"/>
    <lineage>
        <taxon>Eukaryota</taxon>
        <taxon>Metazoa</taxon>
        <taxon>Ecdysozoa</taxon>
        <taxon>Arthropoda</taxon>
        <taxon>Hexapoda</taxon>
        <taxon>Insecta</taxon>
        <taxon>Pterygota</taxon>
        <taxon>Neoptera</taxon>
        <taxon>Endopterygota</taxon>
        <taxon>Coleoptera</taxon>
        <taxon>Polyphaga</taxon>
        <taxon>Cucujiformia</taxon>
        <taxon>Nitidulidae</taxon>
        <taxon>Meligethinae</taxon>
        <taxon>Brassicogethes</taxon>
    </lineage>
</organism>
<comment type="function">
    <text evidence="5">Subunit of the V1 complex of vacuolar(H+)-ATPase (V-ATPase), a multisubunit enzyme composed of a peripheral complex (V1) that hydrolyzes ATP and a membrane integral complex (V0) that translocates protons. V-ATPase is responsible for acidifying and maintaining the pH of intracellular compartments and in some cell types, is targeted to the plasma membrane, where it is responsible for acidifying the extracellular environment.</text>
</comment>
<evidence type="ECO:0000256" key="3">
    <source>
        <dbReference type="ARBA" id="ARBA00022781"/>
    </source>
</evidence>
<evidence type="ECO:0000256" key="7">
    <source>
        <dbReference type="PIRNR" id="PIRNR015945"/>
    </source>
</evidence>
<proteinExistence type="inferred from homology"/>
<sequence length="121" mass="13804">MHSKGHLIAVIADEDTCVGFLLGGIGEMNSKHEVNFFVVDQQTEDTVIHERFMSFFKRKDIDLILITYDVVDKIRDTVDKYRTNLIPAILEIPSKTREFDPNTDIVYQTAIKNVGTEGDKN</sequence>
<dbReference type="GO" id="GO:0033180">
    <property type="term" value="C:proton-transporting V-type ATPase, V1 domain"/>
    <property type="evidence" value="ECO:0007669"/>
    <property type="project" value="InterPro"/>
</dbReference>
<evidence type="ECO:0000256" key="1">
    <source>
        <dbReference type="ARBA" id="ARBA00010148"/>
    </source>
</evidence>
<dbReference type="SUPFAM" id="SSF159468">
    <property type="entry name" value="AtpF-like"/>
    <property type="match status" value="1"/>
</dbReference>
<dbReference type="InterPro" id="IPR036906">
    <property type="entry name" value="ATPase_V1_fsu_sf"/>
</dbReference>
<dbReference type="InterPro" id="IPR008218">
    <property type="entry name" value="ATPase_V1-cplx_f_g_su"/>
</dbReference>
<dbReference type="EMBL" id="OV121133">
    <property type="protein sequence ID" value="CAH0551299.1"/>
    <property type="molecule type" value="Genomic_DNA"/>
</dbReference>
<dbReference type="AlphaFoldDB" id="A0A9P0FFP3"/>
<evidence type="ECO:0000313" key="8">
    <source>
        <dbReference type="EMBL" id="CAH0551299.1"/>
    </source>
</evidence>
<keyword evidence="3 7" id="KW-0375">Hydrogen ion transport</keyword>
<protein>
    <recommendedName>
        <fullName evidence="7">V-type proton ATPase subunit F</fullName>
    </recommendedName>
</protein>
<comment type="similarity">
    <text evidence="1 7">Belongs to the V-ATPase F subunit family.</text>
</comment>
<dbReference type="InterPro" id="IPR005772">
    <property type="entry name" value="ATPase_V1-cplx_fsu_euk"/>
</dbReference>
<dbReference type="PIRSF" id="PIRSF015945">
    <property type="entry name" value="ATPase_V1_F_euk"/>
    <property type="match status" value="1"/>
</dbReference>
<evidence type="ECO:0000256" key="2">
    <source>
        <dbReference type="ARBA" id="ARBA00022448"/>
    </source>
</evidence>
<evidence type="ECO:0000256" key="4">
    <source>
        <dbReference type="ARBA" id="ARBA00023065"/>
    </source>
</evidence>
<reference evidence="8" key="1">
    <citation type="submission" date="2021-12" db="EMBL/GenBank/DDBJ databases">
        <authorList>
            <person name="King R."/>
        </authorList>
    </citation>
    <scope>NUCLEOTIDE SEQUENCE</scope>
</reference>
<keyword evidence="4 7" id="KW-0406">Ion transport</keyword>
<dbReference type="GO" id="GO:0046961">
    <property type="term" value="F:proton-transporting ATPase activity, rotational mechanism"/>
    <property type="evidence" value="ECO:0007669"/>
    <property type="project" value="InterPro"/>
</dbReference>
<accession>A0A9P0FFP3</accession>
<evidence type="ECO:0000256" key="5">
    <source>
        <dbReference type="ARBA" id="ARBA00045737"/>
    </source>
</evidence>
<comment type="subunit">
    <text evidence="6">V-ATPase is a heteromultimeric enzyme made up of two complexes: the ATP-hydrolytic V1 complex and the proton translocation V0 complex. The V1 complex consists of three catalytic AB heterodimers that form a heterohexamer, three peripheral stalks each consisting of EG heterodimers, one central rotor including subunits D and F, and the regulatory subunits C and H. The proton translocation complex V0 consists of the proton transport subunit a, a ring of proteolipid subunits c9c'', rotary subunit d, subunits e and f, and the accessory subunits VhaAC45 and ATP6AP2.</text>
</comment>
<keyword evidence="2 7" id="KW-0813">Transport</keyword>
<dbReference type="Pfam" id="PF01990">
    <property type="entry name" value="ATP-synt_F"/>
    <property type="match status" value="1"/>
</dbReference>
<dbReference type="NCBIfam" id="TIGR01101">
    <property type="entry name" value="V_ATP_synt_F"/>
    <property type="match status" value="1"/>
</dbReference>
<evidence type="ECO:0000313" key="9">
    <source>
        <dbReference type="Proteomes" id="UP001154078"/>
    </source>
</evidence>
<dbReference type="PANTHER" id="PTHR13861">
    <property type="entry name" value="VACUOLAR ATP SYNTHASE SUBUNIT F"/>
    <property type="match status" value="1"/>
</dbReference>
<dbReference type="OrthoDB" id="10261947at2759"/>
<gene>
    <name evidence="8" type="ORF">MELIAE_LOCUS3943</name>
</gene>
<dbReference type="PANTHER" id="PTHR13861:SF2">
    <property type="entry name" value="V-TYPE PROTON ATPASE SUBUNIT F"/>
    <property type="match status" value="1"/>
</dbReference>
<keyword evidence="9" id="KW-1185">Reference proteome</keyword>
<evidence type="ECO:0000256" key="6">
    <source>
        <dbReference type="ARBA" id="ARBA00046957"/>
    </source>
</evidence>
<dbReference type="Gene3D" id="3.40.50.10580">
    <property type="entry name" value="ATPase, V1 complex, subunit F"/>
    <property type="match status" value="1"/>
</dbReference>
<dbReference type="Proteomes" id="UP001154078">
    <property type="component" value="Chromosome 2"/>
</dbReference>